<keyword evidence="4" id="KW-0238">DNA-binding</keyword>
<dbReference type="GO" id="GO:0007059">
    <property type="term" value="P:chromosome segregation"/>
    <property type="evidence" value="ECO:0007669"/>
    <property type="project" value="UniProtKB-KW"/>
</dbReference>
<accession>A0A1Y1SBZ0</accession>
<keyword evidence="3" id="KW-0159">Chromosome partition</keyword>
<comment type="function">
    <text evidence="5">Involved in chromosome partition. Localize to both poles of the predivisional cell following completion of DNA replication. Binds to the DNA origin of replication.</text>
</comment>
<dbReference type="NCBIfam" id="TIGR00180">
    <property type="entry name" value="parB_part"/>
    <property type="match status" value="1"/>
</dbReference>
<dbReference type="Pfam" id="PF17762">
    <property type="entry name" value="HTH_ParB"/>
    <property type="match status" value="1"/>
</dbReference>
<dbReference type="GO" id="GO:0003677">
    <property type="term" value="F:DNA binding"/>
    <property type="evidence" value="ECO:0007669"/>
    <property type="project" value="UniProtKB-KW"/>
</dbReference>
<dbReference type="InterPro" id="IPR036086">
    <property type="entry name" value="ParB/Sulfiredoxin_sf"/>
</dbReference>
<dbReference type="FunFam" id="3.90.1530.30:FF:000001">
    <property type="entry name" value="Chromosome partitioning protein ParB"/>
    <property type="match status" value="1"/>
</dbReference>
<dbReference type="InterPro" id="IPR050336">
    <property type="entry name" value="Chromosome_partition/occlusion"/>
</dbReference>
<dbReference type="CDD" id="cd16393">
    <property type="entry name" value="SPO0J_N"/>
    <property type="match status" value="1"/>
</dbReference>
<dbReference type="InterPro" id="IPR041468">
    <property type="entry name" value="HTH_ParB/Spo0J"/>
</dbReference>
<comment type="similarity">
    <text evidence="1">Belongs to the ParB family.</text>
</comment>
<dbReference type="Proteomes" id="UP000192342">
    <property type="component" value="Unassembled WGS sequence"/>
</dbReference>
<reference evidence="7 8" key="1">
    <citation type="submission" date="2013-04" db="EMBL/GenBank/DDBJ databases">
        <title>Oceanococcus atlanticus 22II-S10r2 Genome Sequencing.</title>
        <authorList>
            <person name="Lai Q."/>
            <person name="Li G."/>
            <person name="Shao Z."/>
        </authorList>
    </citation>
    <scope>NUCLEOTIDE SEQUENCE [LARGE SCALE GENOMIC DNA]</scope>
    <source>
        <strain evidence="7 8">22II-S10r2</strain>
    </source>
</reference>
<dbReference type="Pfam" id="PF23552">
    <property type="entry name" value="ParB_C"/>
    <property type="match status" value="1"/>
</dbReference>
<keyword evidence="8" id="KW-1185">Reference proteome</keyword>
<evidence type="ECO:0000313" key="8">
    <source>
        <dbReference type="Proteomes" id="UP000192342"/>
    </source>
</evidence>
<evidence type="ECO:0000256" key="4">
    <source>
        <dbReference type="ARBA" id="ARBA00023125"/>
    </source>
</evidence>
<dbReference type="STRING" id="1317117.ATO7_14858"/>
<evidence type="ECO:0000256" key="2">
    <source>
        <dbReference type="ARBA" id="ARBA00022372"/>
    </source>
</evidence>
<proteinExistence type="inferred from homology"/>
<dbReference type="Gene3D" id="3.90.1530.30">
    <property type="match status" value="1"/>
</dbReference>
<protein>
    <recommendedName>
        <fullName evidence="2">Probable chromosome-partitioning protein ParB</fullName>
    </recommendedName>
</protein>
<evidence type="ECO:0000256" key="1">
    <source>
        <dbReference type="ARBA" id="ARBA00006295"/>
    </source>
</evidence>
<feature type="domain" description="ParB-like N-terminal" evidence="6">
    <location>
        <begin position="12"/>
        <end position="103"/>
    </location>
</feature>
<dbReference type="GO" id="GO:0005694">
    <property type="term" value="C:chromosome"/>
    <property type="evidence" value="ECO:0007669"/>
    <property type="project" value="TreeGrafter"/>
</dbReference>
<evidence type="ECO:0000313" key="7">
    <source>
        <dbReference type="EMBL" id="ORE85512.1"/>
    </source>
</evidence>
<dbReference type="RefSeq" id="WP_083563160.1">
    <property type="nucleotide sequence ID" value="NZ_AQQV01000004.1"/>
</dbReference>
<sequence length="268" mass="30049">MNYDTAAGSQVVRLPLDLIRPGKAQMRRIFNPDALDDLAESIRSAGLIQPVVVRGIGDGLYELLAGERRWRAAQRAGLHDIPAIVRDDVDDQEAVVLGLIENLQRESLTPMETAHGLKELSARLELTHAAAADRIGKSRVYVTNFLRLLNLCEAVQERVNAGELSMGHARALATLPARDQSHWAAETARHQWSVRTLEARLRQRTAQPLHEGNDAEWKRLGRRLTELLGNKVELRGDARGRGDMTIKFHTFEELDGLLERLGYDNDDF</sequence>
<dbReference type="InterPro" id="IPR057240">
    <property type="entry name" value="ParB_dimer_C"/>
</dbReference>
<dbReference type="SUPFAM" id="SSF110849">
    <property type="entry name" value="ParB/Sulfiredoxin"/>
    <property type="match status" value="1"/>
</dbReference>
<evidence type="ECO:0000256" key="5">
    <source>
        <dbReference type="ARBA" id="ARBA00025472"/>
    </source>
</evidence>
<evidence type="ECO:0000256" key="3">
    <source>
        <dbReference type="ARBA" id="ARBA00022829"/>
    </source>
</evidence>
<dbReference type="SMART" id="SM00470">
    <property type="entry name" value="ParB"/>
    <property type="match status" value="1"/>
</dbReference>
<dbReference type="Pfam" id="PF02195">
    <property type="entry name" value="ParB_N"/>
    <property type="match status" value="1"/>
</dbReference>
<dbReference type="InterPro" id="IPR004437">
    <property type="entry name" value="ParB/RepB/Spo0J"/>
</dbReference>
<dbReference type="FunFam" id="1.10.10.2830:FF:000001">
    <property type="entry name" value="Chromosome partitioning protein ParB"/>
    <property type="match status" value="1"/>
</dbReference>
<organism evidence="7 8">
    <name type="scientific">Oceanococcus atlanticus</name>
    <dbReference type="NCBI Taxonomy" id="1317117"/>
    <lineage>
        <taxon>Bacteria</taxon>
        <taxon>Pseudomonadati</taxon>
        <taxon>Pseudomonadota</taxon>
        <taxon>Gammaproteobacteria</taxon>
        <taxon>Chromatiales</taxon>
        <taxon>Oceanococcaceae</taxon>
        <taxon>Oceanococcus</taxon>
    </lineage>
</organism>
<dbReference type="GO" id="GO:0045881">
    <property type="term" value="P:positive regulation of sporulation resulting in formation of a cellular spore"/>
    <property type="evidence" value="ECO:0007669"/>
    <property type="project" value="TreeGrafter"/>
</dbReference>
<evidence type="ECO:0000259" key="6">
    <source>
        <dbReference type="SMART" id="SM00470"/>
    </source>
</evidence>
<dbReference type="PANTHER" id="PTHR33375:SF1">
    <property type="entry name" value="CHROMOSOME-PARTITIONING PROTEIN PARB-RELATED"/>
    <property type="match status" value="1"/>
</dbReference>
<dbReference type="Gene3D" id="1.10.10.2830">
    <property type="match status" value="1"/>
</dbReference>
<dbReference type="EMBL" id="AQQV01000004">
    <property type="protein sequence ID" value="ORE85512.1"/>
    <property type="molecule type" value="Genomic_DNA"/>
</dbReference>
<dbReference type="OrthoDB" id="9802051at2"/>
<dbReference type="InterPro" id="IPR003115">
    <property type="entry name" value="ParB_N"/>
</dbReference>
<dbReference type="PANTHER" id="PTHR33375">
    <property type="entry name" value="CHROMOSOME-PARTITIONING PROTEIN PARB-RELATED"/>
    <property type="match status" value="1"/>
</dbReference>
<dbReference type="AlphaFoldDB" id="A0A1Y1SBZ0"/>
<name>A0A1Y1SBZ0_9GAMM</name>
<comment type="caution">
    <text evidence="7">The sequence shown here is derived from an EMBL/GenBank/DDBJ whole genome shotgun (WGS) entry which is preliminary data.</text>
</comment>
<gene>
    <name evidence="7" type="ORF">ATO7_14858</name>
</gene>